<dbReference type="STRING" id="50429.A0A2B4S3U4"/>
<evidence type="ECO:0000256" key="6">
    <source>
        <dbReference type="ARBA" id="ARBA00023277"/>
    </source>
</evidence>
<evidence type="ECO:0000256" key="4">
    <source>
        <dbReference type="ARBA" id="ARBA00022801"/>
    </source>
</evidence>
<protein>
    <recommendedName>
        <fullName evidence="3">cellulase</fullName>
        <ecNumber evidence="3">3.2.1.4</ecNumber>
    </recommendedName>
</protein>
<keyword evidence="11" id="KW-1185">Reference proteome</keyword>
<evidence type="ECO:0000256" key="8">
    <source>
        <dbReference type="ARBA" id="ARBA00023326"/>
    </source>
</evidence>
<keyword evidence="7" id="KW-0326">Glycosidase</keyword>
<dbReference type="InterPro" id="IPR008928">
    <property type="entry name" value="6-hairpin_glycosidase_sf"/>
</dbReference>
<keyword evidence="6" id="KW-0119">Carbohydrate metabolism</keyword>
<dbReference type="EC" id="3.2.1.4" evidence="3"/>
<dbReference type="Gene3D" id="1.50.10.10">
    <property type="match status" value="1"/>
</dbReference>
<keyword evidence="8" id="KW-0624">Polysaccharide degradation</keyword>
<comment type="catalytic activity">
    <reaction evidence="1">
        <text>Endohydrolysis of (1-&gt;4)-beta-D-glucosidic linkages in cellulose, lichenin and cereal beta-D-glucans.</text>
        <dbReference type="EC" id="3.2.1.4"/>
    </reaction>
</comment>
<dbReference type="Proteomes" id="UP000225706">
    <property type="component" value="Unassembled WGS sequence"/>
</dbReference>
<evidence type="ECO:0000256" key="1">
    <source>
        <dbReference type="ARBA" id="ARBA00000966"/>
    </source>
</evidence>
<dbReference type="Pfam" id="PF00759">
    <property type="entry name" value="Glyco_hydro_9"/>
    <property type="match status" value="1"/>
</dbReference>
<dbReference type="AlphaFoldDB" id="A0A2B4S3U4"/>
<evidence type="ECO:0000259" key="9">
    <source>
        <dbReference type="Pfam" id="PF00759"/>
    </source>
</evidence>
<dbReference type="GO" id="GO:0030245">
    <property type="term" value="P:cellulose catabolic process"/>
    <property type="evidence" value="ECO:0007669"/>
    <property type="project" value="UniProtKB-KW"/>
</dbReference>
<dbReference type="GO" id="GO:0008810">
    <property type="term" value="F:cellulase activity"/>
    <property type="evidence" value="ECO:0007669"/>
    <property type="project" value="UniProtKB-EC"/>
</dbReference>
<dbReference type="EMBL" id="LSMT01000153">
    <property type="protein sequence ID" value="PFX25364.1"/>
    <property type="molecule type" value="Genomic_DNA"/>
</dbReference>
<accession>A0A2B4S3U4</accession>
<reference evidence="11" key="1">
    <citation type="journal article" date="2017" name="bioRxiv">
        <title>Comparative analysis of the genomes of Stylophora pistillata and Acropora digitifera provides evidence for extensive differences between species of corals.</title>
        <authorList>
            <person name="Voolstra C.R."/>
            <person name="Li Y."/>
            <person name="Liew Y.J."/>
            <person name="Baumgarten S."/>
            <person name="Zoccola D."/>
            <person name="Flot J.-F."/>
            <person name="Tambutte S."/>
            <person name="Allemand D."/>
            <person name="Aranda M."/>
        </authorList>
    </citation>
    <scope>NUCLEOTIDE SEQUENCE [LARGE SCALE GENOMIC DNA]</scope>
</reference>
<evidence type="ECO:0000313" key="10">
    <source>
        <dbReference type="EMBL" id="PFX25364.1"/>
    </source>
</evidence>
<proteinExistence type="inferred from homology"/>
<comment type="similarity">
    <text evidence="2">Belongs to the glycosyl hydrolase 9 (cellulase E) family.</text>
</comment>
<evidence type="ECO:0000256" key="5">
    <source>
        <dbReference type="ARBA" id="ARBA00023001"/>
    </source>
</evidence>
<dbReference type="InterPro" id="IPR012341">
    <property type="entry name" value="6hp_glycosidase-like_sf"/>
</dbReference>
<dbReference type="SUPFAM" id="SSF48208">
    <property type="entry name" value="Six-hairpin glycosidases"/>
    <property type="match status" value="1"/>
</dbReference>
<name>A0A2B4S3U4_STYPI</name>
<evidence type="ECO:0000313" key="11">
    <source>
        <dbReference type="Proteomes" id="UP000225706"/>
    </source>
</evidence>
<feature type="domain" description="Glycoside hydrolase family 9" evidence="9">
    <location>
        <begin position="8"/>
        <end position="160"/>
    </location>
</feature>
<keyword evidence="5" id="KW-0136">Cellulose degradation</keyword>
<comment type="caution">
    <text evidence="10">The sequence shown here is derived from an EMBL/GenBank/DDBJ whole genome shotgun (WGS) entry which is preliminary data.</text>
</comment>
<dbReference type="InterPro" id="IPR001701">
    <property type="entry name" value="Glyco_hydro_9"/>
</dbReference>
<evidence type="ECO:0000256" key="3">
    <source>
        <dbReference type="ARBA" id="ARBA00012601"/>
    </source>
</evidence>
<dbReference type="PANTHER" id="PTHR22298">
    <property type="entry name" value="ENDO-1,4-BETA-GLUCANASE"/>
    <property type="match status" value="1"/>
</dbReference>
<dbReference type="OrthoDB" id="10257085at2759"/>
<evidence type="ECO:0000256" key="2">
    <source>
        <dbReference type="ARBA" id="ARBA00007072"/>
    </source>
</evidence>
<organism evidence="10 11">
    <name type="scientific">Stylophora pistillata</name>
    <name type="common">Smooth cauliflower coral</name>
    <dbReference type="NCBI Taxonomy" id="50429"/>
    <lineage>
        <taxon>Eukaryota</taxon>
        <taxon>Metazoa</taxon>
        <taxon>Cnidaria</taxon>
        <taxon>Anthozoa</taxon>
        <taxon>Hexacorallia</taxon>
        <taxon>Scleractinia</taxon>
        <taxon>Astrocoeniina</taxon>
        <taxon>Pocilloporidae</taxon>
        <taxon>Stylophora</taxon>
    </lineage>
</organism>
<gene>
    <name evidence="10" type="ORF">AWC38_SpisGene10034</name>
</gene>
<sequence>MLEWISVVAGDSVKDHEYWGRPEDMHMARPALKFTAQSPGSDVAAETAAALAAGAIAFRKSNLSYSNQLLAHAKGLYEFARTYLGKFSNSIPRAAKSYKSGGYKDELVWGAAWLYRATRDGKYLTLAESLYKKYYLSSSWAFSWDDKTAATQMLLYGLTKKPQYKLAIQSTLRTGCPVKLLIDNM</sequence>
<keyword evidence="4" id="KW-0378">Hydrolase</keyword>
<evidence type="ECO:0000256" key="7">
    <source>
        <dbReference type="ARBA" id="ARBA00023295"/>
    </source>
</evidence>